<dbReference type="PROSITE" id="PS00523">
    <property type="entry name" value="SULFATASE_1"/>
    <property type="match status" value="1"/>
</dbReference>
<dbReference type="Gene3D" id="3.30.1120.10">
    <property type="match status" value="1"/>
</dbReference>
<evidence type="ECO:0000256" key="3">
    <source>
        <dbReference type="ARBA" id="ARBA00022801"/>
    </source>
</evidence>
<dbReference type="InterPro" id="IPR000917">
    <property type="entry name" value="Sulfatase_N"/>
</dbReference>
<dbReference type="InterPro" id="IPR024607">
    <property type="entry name" value="Sulfatase_CS"/>
</dbReference>
<feature type="region of interest" description="Disordered" evidence="5">
    <location>
        <begin position="453"/>
        <end position="479"/>
    </location>
</feature>
<dbReference type="PANTHER" id="PTHR42693:SF53">
    <property type="entry name" value="ENDO-4-O-SULFATASE"/>
    <property type="match status" value="1"/>
</dbReference>
<dbReference type="SUPFAM" id="SSF53649">
    <property type="entry name" value="Alkaline phosphatase-like"/>
    <property type="match status" value="1"/>
</dbReference>
<feature type="domain" description="Sulfatase N-terminal" evidence="7">
    <location>
        <begin position="39"/>
        <end position="372"/>
    </location>
</feature>
<organism evidence="8 9">
    <name type="scientific">Terriglobus albidus</name>
    <dbReference type="NCBI Taxonomy" id="1592106"/>
    <lineage>
        <taxon>Bacteria</taxon>
        <taxon>Pseudomonadati</taxon>
        <taxon>Acidobacteriota</taxon>
        <taxon>Terriglobia</taxon>
        <taxon>Terriglobales</taxon>
        <taxon>Acidobacteriaceae</taxon>
        <taxon>Terriglobus</taxon>
    </lineage>
</organism>
<feature type="chain" id="PRO_5022924620" evidence="6">
    <location>
        <begin position="33"/>
        <end position="479"/>
    </location>
</feature>
<evidence type="ECO:0000313" key="9">
    <source>
        <dbReference type="Proteomes" id="UP000321820"/>
    </source>
</evidence>
<keyword evidence="4" id="KW-0106">Calcium</keyword>
<name>A0A5B9EHI2_9BACT</name>
<reference evidence="8 9" key="1">
    <citation type="submission" date="2019-08" db="EMBL/GenBank/DDBJ databases">
        <title>Complete genome sequence of Terriglobus albidus strain ORNL.</title>
        <authorList>
            <person name="Podar M."/>
        </authorList>
    </citation>
    <scope>NUCLEOTIDE SEQUENCE [LARGE SCALE GENOMIC DNA]</scope>
    <source>
        <strain evidence="8 9">ORNL</strain>
    </source>
</reference>
<protein>
    <submittedName>
        <fullName evidence="8">Arylsulfatase</fullName>
    </submittedName>
</protein>
<evidence type="ECO:0000256" key="6">
    <source>
        <dbReference type="SAM" id="SignalP"/>
    </source>
</evidence>
<keyword evidence="9" id="KW-1185">Reference proteome</keyword>
<comment type="similarity">
    <text evidence="1">Belongs to the sulfatase family.</text>
</comment>
<keyword evidence="6" id="KW-0732">Signal</keyword>
<dbReference type="PROSITE" id="PS51318">
    <property type="entry name" value="TAT"/>
    <property type="match status" value="1"/>
</dbReference>
<proteinExistence type="inferred from homology"/>
<evidence type="ECO:0000256" key="5">
    <source>
        <dbReference type="SAM" id="MobiDB-lite"/>
    </source>
</evidence>
<keyword evidence="3" id="KW-0378">Hydrolase</keyword>
<dbReference type="OrthoDB" id="9762324at2"/>
<feature type="compositionally biased region" description="Basic and acidic residues" evidence="5">
    <location>
        <begin position="453"/>
        <end position="464"/>
    </location>
</feature>
<dbReference type="KEGG" id="talb:FTW19_25550"/>
<dbReference type="Gene3D" id="3.40.720.10">
    <property type="entry name" value="Alkaline Phosphatase, subunit A"/>
    <property type="match status" value="1"/>
</dbReference>
<dbReference type="InterPro" id="IPR017850">
    <property type="entry name" value="Alkaline_phosphatase_core_sf"/>
</dbReference>
<dbReference type="Pfam" id="PF00884">
    <property type="entry name" value="Sulfatase"/>
    <property type="match status" value="1"/>
</dbReference>
<evidence type="ECO:0000256" key="1">
    <source>
        <dbReference type="ARBA" id="ARBA00008779"/>
    </source>
</evidence>
<keyword evidence="2" id="KW-0479">Metal-binding</keyword>
<dbReference type="InterPro" id="IPR050738">
    <property type="entry name" value="Sulfatase"/>
</dbReference>
<accession>A0A5B9EHI2</accession>
<evidence type="ECO:0000313" key="8">
    <source>
        <dbReference type="EMBL" id="QEE31074.1"/>
    </source>
</evidence>
<dbReference type="AlphaFoldDB" id="A0A5B9EHI2"/>
<dbReference type="Proteomes" id="UP000321820">
    <property type="component" value="Chromosome"/>
</dbReference>
<evidence type="ECO:0000256" key="4">
    <source>
        <dbReference type="ARBA" id="ARBA00022837"/>
    </source>
</evidence>
<gene>
    <name evidence="8" type="ORF">FTW19_25550</name>
</gene>
<dbReference type="PANTHER" id="PTHR42693">
    <property type="entry name" value="ARYLSULFATASE FAMILY MEMBER"/>
    <property type="match status" value="1"/>
</dbReference>
<dbReference type="GO" id="GO:0004065">
    <property type="term" value="F:arylsulfatase activity"/>
    <property type="evidence" value="ECO:0007669"/>
    <property type="project" value="TreeGrafter"/>
</dbReference>
<evidence type="ECO:0000259" key="7">
    <source>
        <dbReference type="Pfam" id="PF00884"/>
    </source>
</evidence>
<dbReference type="InterPro" id="IPR006311">
    <property type="entry name" value="TAT_signal"/>
</dbReference>
<dbReference type="EMBL" id="CP042806">
    <property type="protein sequence ID" value="QEE31074.1"/>
    <property type="molecule type" value="Genomic_DNA"/>
</dbReference>
<feature type="signal peptide" evidence="6">
    <location>
        <begin position="1"/>
        <end position="32"/>
    </location>
</feature>
<dbReference type="GO" id="GO:0046872">
    <property type="term" value="F:metal ion binding"/>
    <property type="evidence" value="ECO:0007669"/>
    <property type="project" value="UniProtKB-KW"/>
</dbReference>
<dbReference type="CDD" id="cd16145">
    <property type="entry name" value="ARS_like"/>
    <property type="match status" value="1"/>
</dbReference>
<sequence length="479" mass="53686">MRGTVPMSMTRRTLLASALGAAATAAAPVLTAATTSRRPNILFILADDMGWGDPAVYGSAKIKTPNIDRLAAQGMRFTQGYAGAPVCGPSRCTLMTGLHGGHARVRDNFALAAGKVGHKGKEEIRRASLLPEDRTVADYLRQAGYRTGLMGKWHLDGYDPEATPNRHGFEEFKGWLTQREETQGYWPAKRMRNEEEIDILENSGGRQGRYDTVMITEDSIDFITRHKDEPFFLYTAFDSPHSPYTAPDFGPYADEKGWSDDEKTYASMIWWMDKGIGQILDTLKRLHLDENTIIFFASDNGPRSEPTPAQTRVIDFFDSNGNLTGYKRDMYEGGIRDPLIVRWTGQIKAGSISQMPVYFPDFLPTALDLAGAPSEPTDGISIRPYLLSGRTGEDRFLYWEFYEPVYRQAGRLGKWKAVRLKKGAKLELYDLSVDPWESKNIAAQHPDIVARMDEEMKKAHRESPEYPDNPPNNGAKAPE</sequence>
<evidence type="ECO:0000256" key="2">
    <source>
        <dbReference type="ARBA" id="ARBA00022723"/>
    </source>
</evidence>